<feature type="region of interest" description="Disordered" evidence="1">
    <location>
        <begin position="41"/>
        <end position="71"/>
    </location>
</feature>
<accession>A0AAW1S9F1</accession>
<feature type="compositionally biased region" description="Basic and acidic residues" evidence="1">
    <location>
        <begin position="41"/>
        <end position="52"/>
    </location>
</feature>
<name>A0AAW1S9F1_9CHLO</name>
<keyword evidence="3" id="KW-1185">Reference proteome</keyword>
<evidence type="ECO:0000313" key="2">
    <source>
        <dbReference type="EMBL" id="KAK9842229.1"/>
    </source>
</evidence>
<sequence>MGWRELEAARLAQTSAEISARLAAIAAASSYNPFFRQDKWRASAPEEREDCVRPPSHPASPAEELAGPAAEAAADELEVYKEDWSLDVLED</sequence>
<comment type="caution">
    <text evidence="2">The sequence shown here is derived from an EMBL/GenBank/DDBJ whole genome shotgun (WGS) entry which is preliminary data.</text>
</comment>
<feature type="compositionally biased region" description="Low complexity" evidence="1">
    <location>
        <begin position="59"/>
        <end position="71"/>
    </location>
</feature>
<dbReference type="AlphaFoldDB" id="A0AAW1S9F1"/>
<evidence type="ECO:0000256" key="1">
    <source>
        <dbReference type="SAM" id="MobiDB-lite"/>
    </source>
</evidence>
<protein>
    <submittedName>
        <fullName evidence="2">Uncharacterized protein</fullName>
    </submittedName>
</protein>
<dbReference type="EMBL" id="JALJOU010000008">
    <property type="protein sequence ID" value="KAK9842229.1"/>
    <property type="molecule type" value="Genomic_DNA"/>
</dbReference>
<evidence type="ECO:0000313" key="3">
    <source>
        <dbReference type="Proteomes" id="UP001445335"/>
    </source>
</evidence>
<organism evidence="2 3">
    <name type="scientific">Elliptochloris bilobata</name>
    <dbReference type="NCBI Taxonomy" id="381761"/>
    <lineage>
        <taxon>Eukaryota</taxon>
        <taxon>Viridiplantae</taxon>
        <taxon>Chlorophyta</taxon>
        <taxon>core chlorophytes</taxon>
        <taxon>Trebouxiophyceae</taxon>
        <taxon>Trebouxiophyceae incertae sedis</taxon>
        <taxon>Elliptochloris clade</taxon>
        <taxon>Elliptochloris</taxon>
    </lineage>
</organism>
<gene>
    <name evidence="2" type="ORF">WJX81_001624</name>
</gene>
<dbReference type="Proteomes" id="UP001445335">
    <property type="component" value="Unassembled WGS sequence"/>
</dbReference>
<reference evidence="2 3" key="1">
    <citation type="journal article" date="2024" name="Nat. Commun.">
        <title>Phylogenomics reveals the evolutionary origins of lichenization in chlorophyte algae.</title>
        <authorList>
            <person name="Puginier C."/>
            <person name="Libourel C."/>
            <person name="Otte J."/>
            <person name="Skaloud P."/>
            <person name="Haon M."/>
            <person name="Grisel S."/>
            <person name="Petersen M."/>
            <person name="Berrin J.G."/>
            <person name="Delaux P.M."/>
            <person name="Dal Grande F."/>
            <person name="Keller J."/>
        </authorList>
    </citation>
    <scope>NUCLEOTIDE SEQUENCE [LARGE SCALE GENOMIC DNA]</scope>
    <source>
        <strain evidence="2 3">SAG 245.80</strain>
    </source>
</reference>
<proteinExistence type="predicted"/>